<evidence type="ECO:0000313" key="2">
    <source>
        <dbReference type="EMBL" id="GGM29855.1"/>
    </source>
</evidence>
<evidence type="ECO:0000256" key="1">
    <source>
        <dbReference type="SAM" id="SignalP"/>
    </source>
</evidence>
<reference evidence="2" key="1">
    <citation type="journal article" date="2014" name="Int. J. Syst. Evol. Microbiol.">
        <title>Complete genome sequence of Corynebacterium casei LMG S-19264T (=DSM 44701T), isolated from a smear-ripened cheese.</title>
        <authorList>
            <consortium name="US DOE Joint Genome Institute (JGI-PGF)"/>
            <person name="Walter F."/>
            <person name="Albersmeier A."/>
            <person name="Kalinowski J."/>
            <person name="Ruckert C."/>
        </authorList>
    </citation>
    <scope>NUCLEOTIDE SEQUENCE</scope>
    <source>
        <strain evidence="2">JCM 19831</strain>
    </source>
</reference>
<dbReference type="Gene3D" id="2.60.40.10">
    <property type="entry name" value="Immunoglobulins"/>
    <property type="match status" value="1"/>
</dbReference>
<evidence type="ECO:0000313" key="3">
    <source>
        <dbReference type="Proteomes" id="UP000642070"/>
    </source>
</evidence>
<keyword evidence="1" id="KW-0732">Signal</keyword>
<dbReference type="AlphaFoldDB" id="A0A917TN34"/>
<dbReference type="Proteomes" id="UP000642070">
    <property type="component" value="Unassembled WGS sequence"/>
</dbReference>
<dbReference type="RefSeq" id="WP_190250793.1">
    <property type="nucleotide sequence ID" value="NZ_BMPI01000014.1"/>
</dbReference>
<comment type="caution">
    <text evidence="2">The sequence shown here is derived from an EMBL/GenBank/DDBJ whole genome shotgun (WGS) entry which is preliminary data.</text>
</comment>
<feature type="chain" id="PRO_5037679811" description="CARDB domain-containing protein" evidence="1">
    <location>
        <begin position="27"/>
        <end position="181"/>
    </location>
</feature>
<dbReference type="GO" id="GO:0005975">
    <property type="term" value="P:carbohydrate metabolic process"/>
    <property type="evidence" value="ECO:0007669"/>
    <property type="project" value="UniProtKB-ARBA"/>
</dbReference>
<keyword evidence="3" id="KW-1185">Reference proteome</keyword>
<name>A0A917TN34_9ACTN</name>
<dbReference type="EMBL" id="BMPI01000014">
    <property type="protein sequence ID" value="GGM29855.1"/>
    <property type="molecule type" value="Genomic_DNA"/>
</dbReference>
<protein>
    <recommendedName>
        <fullName evidence="4">CARDB domain-containing protein</fullName>
    </recommendedName>
</protein>
<proteinExistence type="predicted"/>
<sequence length="181" mass="19049">MMRRLGLLLAAVLITVAAVPATPAAAAPCTGVRCYHVYADISVVAWTAPVVSPGAMHTYTAQVTNTGWRTGGLSAPVPWPGPASGVVYVGFEPGTPADERVGCHVDVGPQYGCFGGYNNGLAFDVGSIPSGATYQLSVFFRAPQAPGTYTFLVWIYPFQSPAPWTEYDPSNNSVTLTYQVA</sequence>
<evidence type="ECO:0008006" key="4">
    <source>
        <dbReference type="Google" id="ProtNLM"/>
    </source>
</evidence>
<gene>
    <name evidence="2" type="ORF">GCM10007977_033920</name>
</gene>
<feature type="signal peptide" evidence="1">
    <location>
        <begin position="1"/>
        <end position="26"/>
    </location>
</feature>
<organism evidence="2 3">
    <name type="scientific">Dactylosporangium sucinum</name>
    <dbReference type="NCBI Taxonomy" id="1424081"/>
    <lineage>
        <taxon>Bacteria</taxon>
        <taxon>Bacillati</taxon>
        <taxon>Actinomycetota</taxon>
        <taxon>Actinomycetes</taxon>
        <taxon>Micromonosporales</taxon>
        <taxon>Micromonosporaceae</taxon>
        <taxon>Dactylosporangium</taxon>
    </lineage>
</organism>
<accession>A0A917TN34</accession>
<reference evidence="2" key="2">
    <citation type="submission" date="2020-09" db="EMBL/GenBank/DDBJ databases">
        <authorList>
            <person name="Sun Q."/>
            <person name="Ohkuma M."/>
        </authorList>
    </citation>
    <scope>NUCLEOTIDE SEQUENCE</scope>
    <source>
        <strain evidence="2">JCM 19831</strain>
    </source>
</reference>
<dbReference type="InterPro" id="IPR013783">
    <property type="entry name" value="Ig-like_fold"/>
</dbReference>